<dbReference type="EMBL" id="JBAKBA010000001">
    <property type="protein sequence ID" value="MEL0657584.1"/>
    <property type="molecule type" value="Genomic_DNA"/>
</dbReference>
<dbReference type="SMART" id="SM00267">
    <property type="entry name" value="GGDEF"/>
    <property type="match status" value="1"/>
</dbReference>
<evidence type="ECO:0000256" key="1">
    <source>
        <dbReference type="ARBA" id="ARBA00010333"/>
    </source>
</evidence>
<dbReference type="Proteomes" id="UP001366060">
    <property type="component" value="Unassembled WGS sequence"/>
</dbReference>
<evidence type="ECO:0000259" key="4">
    <source>
        <dbReference type="PROSITE" id="PS50887"/>
    </source>
</evidence>
<evidence type="ECO:0000256" key="2">
    <source>
        <dbReference type="ARBA" id="ARBA00022729"/>
    </source>
</evidence>
<dbReference type="SMART" id="SM00062">
    <property type="entry name" value="PBPb"/>
    <property type="match status" value="2"/>
</dbReference>
<dbReference type="Pfam" id="PF00497">
    <property type="entry name" value="SBP_bac_3"/>
    <property type="match status" value="2"/>
</dbReference>
<dbReference type="PROSITE" id="PS50887">
    <property type="entry name" value="GGDEF"/>
    <property type="match status" value="1"/>
</dbReference>
<feature type="domain" description="GGDEF" evidence="4">
    <location>
        <begin position="600"/>
        <end position="737"/>
    </location>
</feature>
<feature type="transmembrane region" description="Helical" evidence="3">
    <location>
        <begin position="530"/>
        <end position="551"/>
    </location>
</feature>
<evidence type="ECO:0000256" key="3">
    <source>
        <dbReference type="SAM" id="Phobius"/>
    </source>
</evidence>
<dbReference type="CDD" id="cd01949">
    <property type="entry name" value="GGDEF"/>
    <property type="match status" value="1"/>
</dbReference>
<keyword evidence="2" id="KW-0732">Signal</keyword>
<proteinExistence type="inferred from homology"/>
<dbReference type="SUPFAM" id="SSF55073">
    <property type="entry name" value="Nucleotide cyclase"/>
    <property type="match status" value="1"/>
</dbReference>
<dbReference type="PANTHER" id="PTHR35936:SF37">
    <property type="entry name" value="AMINO ACID ABC TRANSPORTER SUBSTRATE-BINDING PROTEIN"/>
    <property type="match status" value="1"/>
</dbReference>
<comment type="similarity">
    <text evidence="1">Belongs to the bacterial solute-binding protein 3 family.</text>
</comment>
<dbReference type="PANTHER" id="PTHR35936">
    <property type="entry name" value="MEMBRANE-BOUND LYTIC MUREIN TRANSGLYCOSYLASE F"/>
    <property type="match status" value="1"/>
</dbReference>
<keyword evidence="3" id="KW-1133">Transmembrane helix</keyword>
<dbReference type="Gene3D" id="3.40.190.10">
    <property type="entry name" value="Periplasmic binding protein-like II"/>
    <property type="match status" value="4"/>
</dbReference>
<dbReference type="Pfam" id="PF00990">
    <property type="entry name" value="GGDEF"/>
    <property type="match status" value="1"/>
</dbReference>
<dbReference type="InterPro" id="IPR001638">
    <property type="entry name" value="Solute-binding_3/MltF_N"/>
</dbReference>
<keyword evidence="3" id="KW-0812">Transmembrane</keyword>
<dbReference type="InterPro" id="IPR029787">
    <property type="entry name" value="Nucleotide_cyclase"/>
</dbReference>
<name>A0ABU9H6T4_9GAMM</name>
<organism evidence="5 6">
    <name type="scientific">Psychromonas arctica</name>
    <dbReference type="NCBI Taxonomy" id="168275"/>
    <lineage>
        <taxon>Bacteria</taxon>
        <taxon>Pseudomonadati</taxon>
        <taxon>Pseudomonadota</taxon>
        <taxon>Gammaproteobacteria</taxon>
        <taxon>Alteromonadales</taxon>
        <taxon>Psychromonadaceae</taxon>
        <taxon>Psychromonas</taxon>
    </lineage>
</organism>
<dbReference type="CDD" id="cd01007">
    <property type="entry name" value="PBP2_BvgS_HisK_like"/>
    <property type="match status" value="1"/>
</dbReference>
<evidence type="ECO:0000313" key="6">
    <source>
        <dbReference type="Proteomes" id="UP001366060"/>
    </source>
</evidence>
<reference evidence="5 6" key="1">
    <citation type="submission" date="2024-02" db="EMBL/GenBank/DDBJ databases">
        <title>Bacteria isolated from the canopy kelp, Nereocystis luetkeana.</title>
        <authorList>
            <person name="Pfister C.A."/>
            <person name="Younker I.T."/>
            <person name="Light S.H."/>
        </authorList>
    </citation>
    <scope>NUCLEOTIDE SEQUENCE [LARGE SCALE GENOMIC DNA]</scope>
    <source>
        <strain evidence="5 6">TI.2.07</strain>
    </source>
</reference>
<dbReference type="SUPFAM" id="SSF53850">
    <property type="entry name" value="Periplasmic binding protein-like II"/>
    <property type="match status" value="2"/>
</dbReference>
<dbReference type="InterPro" id="IPR043128">
    <property type="entry name" value="Rev_trsase/Diguanyl_cyclase"/>
</dbReference>
<keyword evidence="3" id="KW-0472">Membrane</keyword>
<protein>
    <submittedName>
        <fullName evidence="5">Transporter substrate-binding domain-containing protein</fullName>
    </submittedName>
</protein>
<dbReference type="InterPro" id="IPR000160">
    <property type="entry name" value="GGDEF_dom"/>
</dbReference>
<evidence type="ECO:0000313" key="5">
    <source>
        <dbReference type="EMBL" id="MEL0657584.1"/>
    </source>
</evidence>
<dbReference type="NCBIfam" id="TIGR00254">
    <property type="entry name" value="GGDEF"/>
    <property type="match status" value="1"/>
</dbReference>
<gene>
    <name evidence="5" type="ORF">V6255_00405</name>
</gene>
<dbReference type="Gene3D" id="3.30.70.270">
    <property type="match status" value="1"/>
</dbReference>
<dbReference type="RefSeq" id="WP_341626363.1">
    <property type="nucleotide sequence ID" value="NZ_JBAKBA010000001.1"/>
</dbReference>
<sequence length="745" mass="85495">MRLFMTPLSIILCRIFNVAVMLFFSSTLVLANSVAVELTPQEKEYIQQHPLIKVHAEKNWPPFNFVQNGEASGYNNDLMRLVADKVGLNIEFVIGYEWYEYLEKLKNNEIDIISNMKITPDRQKFTAFTHYQSLTSMDGLLTREGEVFANDFSDIQSIAVIKGFFYQEVLEKNFPNIDLMLTSSTEASIEQLRLGNVDAVLDAYDAINYHLHRSLEQGFVNTPLINNKIFHYLPRFMGVNKDNIILRNILDKGLLALNKKETDNLHHKWATQIGVAKTSEEAAYQDRMPILSNTQQQYLKGHGPLYMCVDPDWLPIEAIKEGKYVGIASEFVNLFSQRISNTIILLETATWSETIKSLKEGRCDFIPVIHKTPYRNKYFSFTSAYLHFPLALVTDGKNQAYKLDQVLHKPLGVLKEGSYTEFLNALYPNADLYEYDSLKSGLDAVSNAEIYGFIDVLPVMVNQIQTLYPELKVVDKFEHKYPFSLAVSKDNTMLLNVFDKVVTSIDLQQKQKILNRWLPVIYEKKEDNSGYWIIISLMFVALTLICLLLYFSKKHNQQLSLKNKNLEKIAMRDYLTGLPNKSYFNEQFKKEWARGRRSGEKLSLLIIDIDNVKRFNEQYGRQAGDDCIIELARRLQNIVQRPADLLARLEEDDFMILLPNTSEEGIKTLAAEIFYMVNGWGMKFENAPTGDAISVSIGAACMAPTNTNTEEELNRRVEQALYQAQDKGFGQLVIYKNGHHQHSGH</sequence>
<accession>A0ABU9H6T4</accession>
<comment type="caution">
    <text evidence="5">The sequence shown here is derived from an EMBL/GenBank/DDBJ whole genome shotgun (WGS) entry which is preliminary data.</text>
</comment>
<keyword evidence="6" id="KW-1185">Reference proteome</keyword>